<reference evidence="2" key="1">
    <citation type="submission" date="2021-02" db="EMBL/GenBank/DDBJ databases">
        <authorList>
            <person name="Nowell W R."/>
        </authorList>
    </citation>
    <scope>NUCLEOTIDE SEQUENCE</scope>
</reference>
<dbReference type="Proteomes" id="UP000663832">
    <property type="component" value="Unassembled WGS sequence"/>
</dbReference>
<comment type="caution">
    <text evidence="2">The sequence shown here is derived from an EMBL/GenBank/DDBJ whole genome shotgun (WGS) entry which is preliminary data.</text>
</comment>
<feature type="transmembrane region" description="Helical" evidence="1">
    <location>
        <begin position="619"/>
        <end position="642"/>
    </location>
</feature>
<keyword evidence="3" id="KW-1185">Reference proteome</keyword>
<organism evidence="2 3">
    <name type="scientific">Adineta steineri</name>
    <dbReference type="NCBI Taxonomy" id="433720"/>
    <lineage>
        <taxon>Eukaryota</taxon>
        <taxon>Metazoa</taxon>
        <taxon>Spiralia</taxon>
        <taxon>Gnathifera</taxon>
        <taxon>Rotifera</taxon>
        <taxon>Eurotatoria</taxon>
        <taxon>Bdelloidea</taxon>
        <taxon>Adinetida</taxon>
        <taxon>Adinetidae</taxon>
        <taxon>Adineta</taxon>
    </lineage>
</organism>
<dbReference type="EMBL" id="CAJNOM010000035">
    <property type="protein sequence ID" value="CAF0873492.1"/>
    <property type="molecule type" value="Genomic_DNA"/>
</dbReference>
<evidence type="ECO:0000313" key="3">
    <source>
        <dbReference type="Proteomes" id="UP000663832"/>
    </source>
</evidence>
<dbReference type="OrthoDB" id="10063988at2759"/>
<keyword evidence="1" id="KW-0812">Transmembrane</keyword>
<sequence length="720" mass="78944">MVNTNHFQGGTITYKIVNTYESNVSIMITQIYLYKWPLIYCDNSYILSQSTPNMTDFSEYNYTLNCVANCTTAGGYKPVLIRTYCTDYSSAMAISVTARTDIVNLTLGAYFIVAFRSTAWRPLSLPKRDISDKVWSVSCTINLSIRFDTGKLNTPPVTNMISPIYIPVGVRTSLIIPTIDSDNDVVRCRFATTVDECADACPSNSLPNDTVIVSSNCTLFITGIKADDWYAVAIQIEDFADLNSTTPLSSVPVQFLINVYASPKCLVAPILDGSSNQTGIYESVQVGQLHSMTLYAINYCTLYSVTIKDIATLSFPIVIKSNITQISSLLYSVTLTWTPTESQVGSQILCAVAIDSQNVQSNQYCTAFIVNMNSTAVYPGELSEMTEYSTSTTILTTTDITTTTGSTITPVSENTTTTSAAVTINTTTNNRQNNYAITYTTILITETTFNSIPFTAANTESMIDIDKITTDTTQTTMFVTESTPSIIPFTIVTTESTSSINQITMVPAHNTIIITESTMTTTDTTLMTTENIYVNVQSTSITTVNNNLVLTSSTPTLNMMLPSTDIQISSTSTQEISDHFTSSVDNTTTLFSARKSTTDTSSKMNTTIYTTTPLPLNEWILLLPLIVALAILLVLVCCLCLCCSPPYGLGLLCPRHNRVRSEPILINSYIYRTPTMYTISKTLEKDLVSTNRNNMKSSVRLKSIIKSDIHLDAPSSIAVK</sequence>
<proteinExistence type="predicted"/>
<protein>
    <submittedName>
        <fullName evidence="2">Uncharacterized protein</fullName>
    </submittedName>
</protein>
<name>A0A813Y1K0_9BILA</name>
<dbReference type="AlphaFoldDB" id="A0A813Y1K0"/>
<gene>
    <name evidence="2" type="ORF">QVE165_LOCUS8024</name>
</gene>
<keyword evidence="1" id="KW-0472">Membrane</keyword>
<evidence type="ECO:0000313" key="2">
    <source>
        <dbReference type="EMBL" id="CAF0873492.1"/>
    </source>
</evidence>
<accession>A0A813Y1K0</accession>
<keyword evidence="1" id="KW-1133">Transmembrane helix</keyword>
<evidence type="ECO:0000256" key="1">
    <source>
        <dbReference type="SAM" id="Phobius"/>
    </source>
</evidence>